<evidence type="ECO:0000256" key="9">
    <source>
        <dbReference type="ARBA" id="ARBA00022792"/>
    </source>
</evidence>
<dbReference type="GO" id="GO:0008137">
    <property type="term" value="F:NADH dehydrogenase (ubiquinone) activity"/>
    <property type="evidence" value="ECO:0007669"/>
    <property type="project" value="UniProtKB-EC"/>
</dbReference>
<gene>
    <name evidence="20" type="primary">nad2</name>
</gene>
<geneLocation type="mitochondrion" evidence="20"/>
<feature type="domain" description="NADH:quinone oxidoreductase/Mrp antiporter transmembrane" evidence="19">
    <location>
        <begin position="16"/>
        <end position="276"/>
    </location>
</feature>
<keyword evidence="9 18" id="KW-0999">Mitochondrion inner membrane</keyword>
<evidence type="ECO:0000256" key="6">
    <source>
        <dbReference type="ARBA" id="ARBA00022448"/>
    </source>
</evidence>
<evidence type="ECO:0000256" key="11">
    <source>
        <dbReference type="ARBA" id="ARBA00022982"/>
    </source>
</evidence>
<keyword evidence="10 18" id="KW-1278">Translocase</keyword>
<dbReference type="AlphaFoldDB" id="A0A343A593"/>
<dbReference type="InterPro" id="IPR003917">
    <property type="entry name" value="NADH_UbQ_OxRdtase_chain2"/>
</dbReference>
<dbReference type="PRINTS" id="PR01436">
    <property type="entry name" value="NADHDHGNASE2"/>
</dbReference>
<evidence type="ECO:0000256" key="17">
    <source>
        <dbReference type="ARBA" id="ARBA00049551"/>
    </source>
</evidence>
<comment type="similarity">
    <text evidence="3 18">Belongs to the complex I subunit 2 family.</text>
</comment>
<feature type="transmembrane region" description="Helical" evidence="18">
    <location>
        <begin position="304"/>
        <end position="326"/>
    </location>
</feature>
<keyword evidence="11 18" id="KW-0249">Electron transport</keyword>
<feature type="transmembrane region" description="Helical" evidence="18">
    <location>
        <begin position="230"/>
        <end position="249"/>
    </location>
</feature>
<comment type="subcellular location">
    <subcellularLocation>
        <location evidence="2 18">Mitochondrion inner membrane</location>
        <topology evidence="2 18">Multi-pass membrane protein</topology>
    </subcellularLocation>
</comment>
<evidence type="ECO:0000256" key="2">
    <source>
        <dbReference type="ARBA" id="ARBA00004448"/>
    </source>
</evidence>
<keyword evidence="7 18" id="KW-0679">Respiratory chain</keyword>
<evidence type="ECO:0000256" key="3">
    <source>
        <dbReference type="ARBA" id="ARBA00007012"/>
    </source>
</evidence>
<evidence type="ECO:0000256" key="15">
    <source>
        <dbReference type="ARBA" id="ARBA00023128"/>
    </source>
</evidence>
<name>A0A343A593_9CUCU</name>
<evidence type="ECO:0000256" key="7">
    <source>
        <dbReference type="ARBA" id="ARBA00022660"/>
    </source>
</evidence>
<accession>A0A343A593</accession>
<protein>
    <recommendedName>
        <fullName evidence="5 18">NADH-ubiquinone oxidoreductase chain 2</fullName>
        <ecNumber evidence="4 18">7.1.1.2</ecNumber>
    </recommendedName>
</protein>
<dbReference type="GO" id="GO:0006120">
    <property type="term" value="P:mitochondrial electron transport, NADH to ubiquinone"/>
    <property type="evidence" value="ECO:0007669"/>
    <property type="project" value="InterPro"/>
</dbReference>
<dbReference type="GO" id="GO:0005743">
    <property type="term" value="C:mitochondrial inner membrane"/>
    <property type="evidence" value="ECO:0007669"/>
    <property type="project" value="UniProtKB-SubCell"/>
</dbReference>
<evidence type="ECO:0000313" key="20">
    <source>
        <dbReference type="EMBL" id="AOY39721.1"/>
    </source>
</evidence>
<evidence type="ECO:0000256" key="4">
    <source>
        <dbReference type="ARBA" id="ARBA00012944"/>
    </source>
</evidence>
<feature type="transmembrane region" description="Helical" evidence="18">
    <location>
        <begin position="112"/>
        <end position="134"/>
    </location>
</feature>
<dbReference type="Pfam" id="PF00361">
    <property type="entry name" value="Proton_antipo_M"/>
    <property type="match status" value="1"/>
</dbReference>
<keyword evidence="14 18" id="KW-0830">Ubiquinone</keyword>
<keyword evidence="16 18" id="KW-0472">Membrane</keyword>
<evidence type="ECO:0000256" key="12">
    <source>
        <dbReference type="ARBA" id="ARBA00022989"/>
    </source>
</evidence>
<evidence type="ECO:0000256" key="16">
    <source>
        <dbReference type="ARBA" id="ARBA00023136"/>
    </source>
</evidence>
<comment type="function">
    <text evidence="1">Core subunit of the mitochondrial membrane respiratory chain NADH dehydrogenase (Complex I) that is believed to belong to the minimal assembly required for catalysis. Complex I functions in the transfer of electrons from NADH to the respiratory chain. The immediate electron acceptor for the enzyme is believed to be ubiquinone.</text>
</comment>
<keyword evidence="15 18" id="KW-0496">Mitochondrion</keyword>
<evidence type="ECO:0000256" key="1">
    <source>
        <dbReference type="ARBA" id="ARBA00003257"/>
    </source>
</evidence>
<evidence type="ECO:0000256" key="13">
    <source>
        <dbReference type="ARBA" id="ARBA00023027"/>
    </source>
</evidence>
<dbReference type="PANTHER" id="PTHR46552">
    <property type="entry name" value="NADH-UBIQUINONE OXIDOREDUCTASE CHAIN 2"/>
    <property type="match status" value="1"/>
</dbReference>
<dbReference type="InterPro" id="IPR050175">
    <property type="entry name" value="Complex_I_Subunit_2"/>
</dbReference>
<dbReference type="PANTHER" id="PTHR46552:SF1">
    <property type="entry name" value="NADH-UBIQUINONE OXIDOREDUCTASE CHAIN 2"/>
    <property type="match status" value="1"/>
</dbReference>
<keyword evidence="12 18" id="KW-1133">Transmembrane helix</keyword>
<proteinExistence type="inferred from homology"/>
<keyword evidence="8 18" id="KW-0812">Transmembrane</keyword>
<organism evidence="20">
    <name type="scientific">Scolytinae sp. BMNH 1043031</name>
    <dbReference type="NCBI Taxonomy" id="1903795"/>
    <lineage>
        <taxon>Eukaryota</taxon>
        <taxon>Metazoa</taxon>
        <taxon>Ecdysozoa</taxon>
        <taxon>Arthropoda</taxon>
        <taxon>Hexapoda</taxon>
        <taxon>Insecta</taxon>
        <taxon>Pterygota</taxon>
        <taxon>Neoptera</taxon>
        <taxon>Endopterygota</taxon>
        <taxon>Coleoptera</taxon>
        <taxon>Polyphaga</taxon>
        <taxon>Cucujiformia</taxon>
        <taxon>Curculionidae</taxon>
        <taxon>Scolytinae</taxon>
    </lineage>
</organism>
<sequence>MFFITMMSGSIMTISSTSWIFAWIGLEINLLSFLPLMKSFKNKYSTEAMLKYFIIQALASSLVLTATLLFLNFKLLMSNLPLIPSFFMNSALLMKMGAAPFHFWLPEVTSGCSWIITLLILTWQKIAPMILMIYSNPSNFLLIFIILISSIIGGISGMNQTCLRKILTYSSINHISWMLAASMISLSNWILYFLIYSIINLTLIIFFNSNNIFFITQLTKIMNDNKLNKLIFSINFLSLGGLPPFLGFLPKWVTIYSLSLTQMFFLTTILILSTLISLFMYIRVIFSSTILISSESFITNKMSIYMKIPILLMNLSIFSLMIFLVIPLN</sequence>
<evidence type="ECO:0000259" key="19">
    <source>
        <dbReference type="Pfam" id="PF00361"/>
    </source>
</evidence>
<feature type="transmembrane region" description="Helical" evidence="18">
    <location>
        <begin position="140"/>
        <end position="159"/>
    </location>
</feature>
<dbReference type="EC" id="7.1.1.2" evidence="4 18"/>
<keyword evidence="6" id="KW-0813">Transport</keyword>
<reference evidence="20" key="1">
    <citation type="submission" date="2016-04" db="EMBL/GenBank/DDBJ databases">
        <title>Mitochondria of Scolytid beetles.</title>
        <authorList>
            <person name="Miller K."/>
            <person name="Linard B."/>
            <person name="Vogler A.P."/>
        </authorList>
    </citation>
    <scope>NUCLEOTIDE SEQUENCE</scope>
</reference>
<comment type="function">
    <text evidence="18">Core subunit of the mitochondrial membrane respiratory chain NADH dehydrogenase (Complex I) which catalyzes electron transfer from NADH through the respiratory chain, using ubiquinone as an electron acceptor. Essential for the catalytic activity and assembly of complex I.</text>
</comment>
<comment type="catalytic activity">
    <reaction evidence="17 18">
        <text>a ubiquinone + NADH + 5 H(+)(in) = a ubiquinol + NAD(+) + 4 H(+)(out)</text>
        <dbReference type="Rhea" id="RHEA:29091"/>
        <dbReference type="Rhea" id="RHEA-COMP:9565"/>
        <dbReference type="Rhea" id="RHEA-COMP:9566"/>
        <dbReference type="ChEBI" id="CHEBI:15378"/>
        <dbReference type="ChEBI" id="CHEBI:16389"/>
        <dbReference type="ChEBI" id="CHEBI:17976"/>
        <dbReference type="ChEBI" id="CHEBI:57540"/>
        <dbReference type="ChEBI" id="CHEBI:57945"/>
        <dbReference type="EC" id="7.1.1.2"/>
    </reaction>
</comment>
<evidence type="ECO:0000256" key="18">
    <source>
        <dbReference type="RuleBase" id="RU003403"/>
    </source>
</evidence>
<evidence type="ECO:0000256" key="8">
    <source>
        <dbReference type="ARBA" id="ARBA00022692"/>
    </source>
</evidence>
<keyword evidence="13 18" id="KW-0520">NAD</keyword>
<dbReference type="EMBL" id="KX035195">
    <property type="protein sequence ID" value="AOY39721.1"/>
    <property type="molecule type" value="Genomic_DNA"/>
</dbReference>
<evidence type="ECO:0000256" key="14">
    <source>
        <dbReference type="ARBA" id="ARBA00023075"/>
    </source>
</evidence>
<evidence type="ECO:0000256" key="5">
    <source>
        <dbReference type="ARBA" id="ARBA00021008"/>
    </source>
</evidence>
<feature type="transmembrane region" description="Helical" evidence="18">
    <location>
        <begin position="49"/>
        <end position="71"/>
    </location>
</feature>
<evidence type="ECO:0000256" key="10">
    <source>
        <dbReference type="ARBA" id="ARBA00022967"/>
    </source>
</evidence>
<feature type="transmembrane region" description="Helical" evidence="18">
    <location>
        <begin position="190"/>
        <end position="209"/>
    </location>
</feature>
<feature type="transmembrane region" description="Helical" evidence="18">
    <location>
        <begin position="20"/>
        <end position="37"/>
    </location>
</feature>
<dbReference type="InterPro" id="IPR001750">
    <property type="entry name" value="ND/Mrp_TM"/>
</dbReference>
<feature type="transmembrane region" description="Helical" evidence="18">
    <location>
        <begin position="269"/>
        <end position="292"/>
    </location>
</feature>